<sequence length="253" mass="28747">MSADGGCVRTVLLFLLIAMCCSACSLSEANRKKAAYHFQMGESYLREQNITSALVEFTEAEKYIPDDPELLNFLGLVYFRKGKYEIAEQKYLKAIELKPTFSEARNYLAVNYMEMQRWDDAVLQLKAVTDDLFYQGQDSAGINLGLAYLGKGDTEKALQVMKGSVAAYPRNPQARVTLGRVYFALNKLDLAIEEFRRAVELAREYVNAHYYLGLTLMKAKENSAAINEFKEVVRLAPDNELGRQAREYLDLLR</sequence>
<keyword evidence="1" id="KW-0677">Repeat</keyword>
<keyword evidence="6" id="KW-1185">Reference proteome</keyword>
<dbReference type="Pfam" id="PF13181">
    <property type="entry name" value="TPR_8"/>
    <property type="match status" value="1"/>
</dbReference>
<dbReference type="AlphaFoldDB" id="A0AAW4L6G3"/>
<evidence type="ECO:0000256" key="3">
    <source>
        <dbReference type="PROSITE-ProRule" id="PRU00339"/>
    </source>
</evidence>
<dbReference type="InterPro" id="IPR011990">
    <property type="entry name" value="TPR-like_helical_dom_sf"/>
</dbReference>
<evidence type="ECO:0000313" key="5">
    <source>
        <dbReference type="EMBL" id="MBT0662846.1"/>
    </source>
</evidence>
<dbReference type="PROSITE" id="PS50293">
    <property type="entry name" value="TPR_REGION"/>
    <property type="match status" value="1"/>
</dbReference>
<feature type="repeat" description="TPR" evidence="3">
    <location>
        <begin position="34"/>
        <end position="67"/>
    </location>
</feature>
<dbReference type="Gene3D" id="1.25.40.10">
    <property type="entry name" value="Tetratricopeptide repeat domain"/>
    <property type="match status" value="2"/>
</dbReference>
<dbReference type="Proteomes" id="UP000811899">
    <property type="component" value="Unassembled WGS sequence"/>
</dbReference>
<dbReference type="PROSITE" id="PS50005">
    <property type="entry name" value="TPR"/>
    <property type="match status" value="5"/>
</dbReference>
<dbReference type="InterPro" id="IPR019734">
    <property type="entry name" value="TPR_rpt"/>
</dbReference>
<keyword evidence="2 3" id="KW-0802">TPR repeat</keyword>
<feature type="repeat" description="TPR" evidence="3">
    <location>
        <begin position="172"/>
        <end position="205"/>
    </location>
</feature>
<dbReference type="PANTHER" id="PTHR44858:SF1">
    <property type="entry name" value="UDP-N-ACETYLGLUCOSAMINE--PEPTIDE N-ACETYLGLUCOSAMINYLTRANSFERASE SPINDLY-RELATED"/>
    <property type="match status" value="1"/>
</dbReference>
<proteinExistence type="predicted"/>
<feature type="repeat" description="TPR" evidence="3">
    <location>
        <begin position="206"/>
        <end position="239"/>
    </location>
</feature>
<comment type="caution">
    <text evidence="5">The sequence shown here is derived from an EMBL/GenBank/DDBJ whole genome shotgun (WGS) entry which is preliminary data.</text>
</comment>
<organism evidence="5 6">
    <name type="scientific">Geoanaerobacter pelophilus</name>
    <dbReference type="NCBI Taxonomy" id="60036"/>
    <lineage>
        <taxon>Bacteria</taxon>
        <taxon>Pseudomonadati</taxon>
        <taxon>Thermodesulfobacteriota</taxon>
        <taxon>Desulfuromonadia</taxon>
        <taxon>Geobacterales</taxon>
        <taxon>Geobacteraceae</taxon>
        <taxon>Geoanaerobacter</taxon>
    </lineage>
</organism>
<feature type="repeat" description="TPR" evidence="3">
    <location>
        <begin position="138"/>
        <end position="171"/>
    </location>
</feature>
<name>A0AAW4L6G3_9BACT</name>
<protein>
    <submittedName>
        <fullName evidence="5">Tetratricopeptide repeat protein</fullName>
    </submittedName>
</protein>
<evidence type="ECO:0000313" key="6">
    <source>
        <dbReference type="Proteomes" id="UP000811899"/>
    </source>
</evidence>
<gene>
    <name evidence="5" type="ORF">KI809_00905</name>
</gene>
<dbReference type="Pfam" id="PF13414">
    <property type="entry name" value="TPR_11"/>
    <property type="match status" value="2"/>
</dbReference>
<evidence type="ECO:0000256" key="4">
    <source>
        <dbReference type="SAM" id="SignalP"/>
    </source>
</evidence>
<feature type="chain" id="PRO_5043419618" evidence="4">
    <location>
        <begin position="24"/>
        <end position="253"/>
    </location>
</feature>
<accession>A0AAW4L6G3</accession>
<dbReference type="SMART" id="SM00028">
    <property type="entry name" value="TPR"/>
    <property type="match status" value="4"/>
</dbReference>
<feature type="signal peptide" evidence="4">
    <location>
        <begin position="1"/>
        <end position="23"/>
    </location>
</feature>
<dbReference type="PANTHER" id="PTHR44858">
    <property type="entry name" value="TETRATRICOPEPTIDE REPEAT PROTEIN 6"/>
    <property type="match status" value="1"/>
</dbReference>
<dbReference type="EMBL" id="JAHCVJ010000001">
    <property type="protein sequence ID" value="MBT0662846.1"/>
    <property type="molecule type" value="Genomic_DNA"/>
</dbReference>
<evidence type="ECO:0000256" key="1">
    <source>
        <dbReference type="ARBA" id="ARBA00022737"/>
    </source>
</evidence>
<reference evidence="5 6" key="1">
    <citation type="submission" date="2021-05" db="EMBL/GenBank/DDBJ databases">
        <title>The draft genome of Geobacter pelophilus DSM 12255.</title>
        <authorList>
            <person name="Xu Z."/>
            <person name="Masuda Y."/>
            <person name="Itoh H."/>
            <person name="Senoo K."/>
        </authorList>
    </citation>
    <scope>NUCLEOTIDE SEQUENCE [LARGE SCALE GENOMIC DNA]</scope>
    <source>
        <strain evidence="5 6">DSM 12255</strain>
    </source>
</reference>
<dbReference type="SUPFAM" id="SSF48452">
    <property type="entry name" value="TPR-like"/>
    <property type="match status" value="1"/>
</dbReference>
<dbReference type="InterPro" id="IPR050498">
    <property type="entry name" value="Ycf3"/>
</dbReference>
<feature type="repeat" description="TPR" evidence="3">
    <location>
        <begin position="68"/>
        <end position="101"/>
    </location>
</feature>
<keyword evidence="4" id="KW-0732">Signal</keyword>
<evidence type="ECO:0000256" key="2">
    <source>
        <dbReference type="ARBA" id="ARBA00022803"/>
    </source>
</evidence>